<dbReference type="GO" id="GO:0016787">
    <property type="term" value="F:hydrolase activity"/>
    <property type="evidence" value="ECO:0007669"/>
    <property type="project" value="UniProtKB-KW"/>
</dbReference>
<dbReference type="GO" id="GO:0031125">
    <property type="term" value="P:rRNA 3'-end processing"/>
    <property type="evidence" value="ECO:0007669"/>
    <property type="project" value="TreeGrafter"/>
</dbReference>
<dbReference type="InterPro" id="IPR050798">
    <property type="entry name" value="YhaM_exoribonuc/phosphodiest"/>
</dbReference>
<dbReference type="InterPro" id="IPR004365">
    <property type="entry name" value="NA-bd_OB_tRNA"/>
</dbReference>
<feature type="domain" description="OB" evidence="2">
    <location>
        <begin position="36"/>
        <end position="98"/>
    </location>
</feature>
<organism evidence="4 5">
    <name type="scientific">Clostridium novyi A str. 4570</name>
    <dbReference type="NCBI Taxonomy" id="1444290"/>
    <lineage>
        <taxon>Bacteria</taxon>
        <taxon>Bacillati</taxon>
        <taxon>Bacillota</taxon>
        <taxon>Clostridia</taxon>
        <taxon>Eubacteriales</taxon>
        <taxon>Clostridiaceae</taxon>
        <taxon>Clostridium</taxon>
    </lineage>
</organism>
<dbReference type="EMBL" id="JDRX01000012">
    <property type="protein sequence ID" value="KGN02171.1"/>
    <property type="molecule type" value="Genomic_DNA"/>
</dbReference>
<evidence type="ECO:0000259" key="2">
    <source>
        <dbReference type="Pfam" id="PF01336"/>
    </source>
</evidence>
<dbReference type="GO" id="GO:0003676">
    <property type="term" value="F:nucleic acid binding"/>
    <property type="evidence" value="ECO:0007669"/>
    <property type="project" value="InterPro"/>
</dbReference>
<dbReference type="AlphaFoldDB" id="A0AA88ZMU9"/>
<reference evidence="4 5" key="1">
    <citation type="submission" date="2014-01" db="EMBL/GenBank/DDBJ databases">
        <title>Plasmidome dynamics in the species complex Clostridium novyi sensu lato converts strains of independent lineages into distinctly different pathogens.</title>
        <authorList>
            <person name="Skarin H."/>
            <person name="Segerman B."/>
        </authorList>
    </citation>
    <scope>NUCLEOTIDE SEQUENCE [LARGE SCALE GENOMIC DNA]</scope>
    <source>
        <strain evidence="4 5">4570</strain>
    </source>
</reference>
<proteinExistence type="predicted"/>
<dbReference type="Gene3D" id="1.10.3210.10">
    <property type="entry name" value="Hypothetical protein af1432"/>
    <property type="match status" value="1"/>
</dbReference>
<dbReference type="PANTHER" id="PTHR37294:SF1">
    <property type="entry name" value="3'-5' EXORIBONUCLEASE YHAM"/>
    <property type="match status" value="1"/>
</dbReference>
<comment type="caution">
    <text evidence="4">The sequence shown here is derived from an EMBL/GenBank/DDBJ whole genome shotgun (WGS) entry which is preliminary data.</text>
</comment>
<dbReference type="InterPro" id="IPR006674">
    <property type="entry name" value="HD_domain"/>
</dbReference>
<dbReference type="Proteomes" id="UP000030016">
    <property type="component" value="Unassembled WGS sequence"/>
</dbReference>
<dbReference type="Pfam" id="PF01966">
    <property type="entry name" value="HD"/>
    <property type="match status" value="1"/>
</dbReference>
<name>A0AA88ZMU9_CLONO</name>
<dbReference type="PANTHER" id="PTHR37294">
    <property type="entry name" value="3'-5' EXORIBONUCLEASE YHAM"/>
    <property type="match status" value="1"/>
</dbReference>
<keyword evidence="1" id="KW-0378">Hydrolase</keyword>
<gene>
    <name evidence="4" type="ORF">Z969_06480</name>
</gene>
<protein>
    <submittedName>
        <fullName evidence="4">CMP-binding protein</fullName>
    </submittedName>
</protein>
<evidence type="ECO:0000313" key="5">
    <source>
        <dbReference type="Proteomes" id="UP000030016"/>
    </source>
</evidence>
<sequence>MQGGIIVEILVKPIEEFKVNDKIEGFFLIKTAECRTASNSKKYLDFTIADKTGEINGKFWNYNEGDEENYKPNTLIKVRGSVTLWQNNMQFKIDRIRLPRKNEDVNIADFVPSAPYSPESMYNEMMDFVAKIKDEDIRNIINYILDGNKHKIMHFPAAKKNHHAIRSGLLYHTTTMLKAGEKLSEVYTFINTDLLFGGVILHDLAKMDEMNSSELGIVDDYTIEGQLLGHIIEGVKNIEVAAQKVGADKEVTMLLQHMILSHHYEPEFGSPKKPMIPEAQMLHFLDVMDASLYDMKKAIGETNRGEFSNPVWSLDKRKIYRPVREDL</sequence>
<evidence type="ECO:0000313" key="4">
    <source>
        <dbReference type="EMBL" id="KGN02171.1"/>
    </source>
</evidence>
<accession>A0AA88ZMU9</accession>
<dbReference type="Pfam" id="PF01336">
    <property type="entry name" value="tRNA_anti-codon"/>
    <property type="match status" value="1"/>
</dbReference>
<dbReference type="SUPFAM" id="SSF109604">
    <property type="entry name" value="HD-domain/PDEase-like"/>
    <property type="match status" value="1"/>
</dbReference>
<dbReference type="InterPro" id="IPR012340">
    <property type="entry name" value="NA-bd_OB-fold"/>
</dbReference>
<evidence type="ECO:0000259" key="3">
    <source>
        <dbReference type="Pfam" id="PF01966"/>
    </source>
</evidence>
<dbReference type="SUPFAM" id="SSF50249">
    <property type="entry name" value="Nucleic acid-binding proteins"/>
    <property type="match status" value="1"/>
</dbReference>
<feature type="domain" description="HD" evidence="3">
    <location>
        <begin position="170"/>
        <end position="290"/>
    </location>
</feature>
<evidence type="ECO:0000256" key="1">
    <source>
        <dbReference type="ARBA" id="ARBA00022801"/>
    </source>
</evidence>
<dbReference type="CDD" id="cd04492">
    <property type="entry name" value="YhaM_OBF_like"/>
    <property type="match status" value="1"/>
</dbReference>
<dbReference type="Gene3D" id="2.40.50.140">
    <property type="entry name" value="Nucleic acid-binding proteins"/>
    <property type="match status" value="1"/>
</dbReference>